<dbReference type="AlphaFoldDB" id="A0A923TD94"/>
<evidence type="ECO:0000259" key="6">
    <source>
        <dbReference type="Pfam" id="PF06803"/>
    </source>
</evidence>
<evidence type="ECO:0000313" key="8">
    <source>
        <dbReference type="Proteomes" id="UP000650081"/>
    </source>
</evidence>
<evidence type="ECO:0000256" key="4">
    <source>
        <dbReference type="ARBA" id="ARBA00023136"/>
    </source>
</evidence>
<name>A0A923TD94_9BACT</name>
<keyword evidence="2 5" id="KW-0812">Transmembrane</keyword>
<evidence type="ECO:0000313" key="7">
    <source>
        <dbReference type="EMBL" id="MBC6994587.1"/>
    </source>
</evidence>
<feature type="domain" description="DUF1232" evidence="6">
    <location>
        <begin position="51"/>
        <end position="87"/>
    </location>
</feature>
<sequence length="127" mass="14544">MKKIDRYRRVFSESRFWAKLKHFATAAGLKTVYTALLLYYAYRRKETPAWAKRLVLGVLGYFIMPIDMIPDLGFLIGYTDDLGVLSFALVTIAGFVNADVRANARERLTTWFPAADETILSEVDKKL</sequence>
<dbReference type="GO" id="GO:0012505">
    <property type="term" value="C:endomembrane system"/>
    <property type="evidence" value="ECO:0007669"/>
    <property type="project" value="UniProtKB-SubCell"/>
</dbReference>
<evidence type="ECO:0000256" key="2">
    <source>
        <dbReference type="ARBA" id="ARBA00022692"/>
    </source>
</evidence>
<keyword evidence="4 5" id="KW-0472">Membrane</keyword>
<feature type="transmembrane region" description="Helical" evidence="5">
    <location>
        <begin position="54"/>
        <end position="76"/>
    </location>
</feature>
<comment type="caution">
    <text evidence="7">The sequence shown here is derived from an EMBL/GenBank/DDBJ whole genome shotgun (WGS) entry which is preliminary data.</text>
</comment>
<feature type="transmembrane region" description="Helical" evidence="5">
    <location>
        <begin position="82"/>
        <end position="100"/>
    </location>
</feature>
<reference evidence="7" key="1">
    <citation type="submission" date="2020-08" db="EMBL/GenBank/DDBJ databases">
        <title>Lewinella bacteria from marine environments.</title>
        <authorList>
            <person name="Zhong Y."/>
        </authorList>
    </citation>
    <scope>NUCLEOTIDE SEQUENCE</scope>
    <source>
        <strain evidence="7">KCTC 42187</strain>
    </source>
</reference>
<dbReference type="InterPro" id="IPR016983">
    <property type="entry name" value="UCP031804"/>
</dbReference>
<evidence type="ECO:0000256" key="5">
    <source>
        <dbReference type="SAM" id="Phobius"/>
    </source>
</evidence>
<dbReference type="InterPro" id="IPR010652">
    <property type="entry name" value="DUF1232"/>
</dbReference>
<dbReference type="Proteomes" id="UP000650081">
    <property type="component" value="Unassembled WGS sequence"/>
</dbReference>
<dbReference type="PIRSF" id="PIRSF031804">
    <property type="entry name" value="UCP031804"/>
    <property type="match status" value="1"/>
</dbReference>
<comment type="subcellular location">
    <subcellularLocation>
        <location evidence="1">Endomembrane system</location>
        <topology evidence="1">Multi-pass membrane protein</topology>
    </subcellularLocation>
</comment>
<dbReference type="RefSeq" id="WP_187466657.1">
    <property type="nucleotide sequence ID" value="NZ_JACSIT010000100.1"/>
</dbReference>
<keyword evidence="3 5" id="KW-1133">Transmembrane helix</keyword>
<keyword evidence="8" id="KW-1185">Reference proteome</keyword>
<accession>A0A923TD94</accession>
<organism evidence="7 8">
    <name type="scientific">Neolewinella lacunae</name>
    <dbReference type="NCBI Taxonomy" id="1517758"/>
    <lineage>
        <taxon>Bacteria</taxon>
        <taxon>Pseudomonadati</taxon>
        <taxon>Bacteroidota</taxon>
        <taxon>Saprospiria</taxon>
        <taxon>Saprospirales</taxon>
        <taxon>Lewinellaceae</taxon>
        <taxon>Neolewinella</taxon>
    </lineage>
</organism>
<evidence type="ECO:0000256" key="1">
    <source>
        <dbReference type="ARBA" id="ARBA00004127"/>
    </source>
</evidence>
<dbReference type="EMBL" id="JACSIT010000100">
    <property type="protein sequence ID" value="MBC6994587.1"/>
    <property type="molecule type" value="Genomic_DNA"/>
</dbReference>
<protein>
    <submittedName>
        <fullName evidence="7">DUF1232 domain-containing protein</fullName>
    </submittedName>
</protein>
<dbReference type="Pfam" id="PF06803">
    <property type="entry name" value="DUF1232"/>
    <property type="match status" value="1"/>
</dbReference>
<evidence type="ECO:0000256" key="3">
    <source>
        <dbReference type="ARBA" id="ARBA00022989"/>
    </source>
</evidence>
<proteinExistence type="predicted"/>
<gene>
    <name evidence="7" type="ORF">H9S92_10450</name>
</gene>